<evidence type="ECO:0000313" key="3">
    <source>
        <dbReference type="Proteomes" id="UP001515100"/>
    </source>
</evidence>
<protein>
    <submittedName>
        <fullName evidence="2">Uncharacterized protein</fullName>
    </submittedName>
</protein>
<name>A0A641AMP1_9ACTN</name>
<proteinExistence type="predicted"/>
<dbReference type="AlphaFoldDB" id="A0A641AMP1"/>
<sequence>MPRPSLRSSFIAVVVTIVGLHLVAVTLAALPPNRYSDAAQSQTSYLEPYFAQNWRLFAPNPIAEDRNLLFQGAYVDDDGKPAVTAWIDWTAVELDLVRHRLVGGRAGYVTNKLVTPLKSRISGLDEAQREIVTGTSQADPPTWAALSDDLEAADVSLGARLGFLRYERAATQLATDVLESRHPGLELTAVRYAIRQHAVVPYAARGGTASERAANRPAPVRDVGGWRRPTPGSPAEQASVRDFDRAHR</sequence>
<organism evidence="2 3">
    <name type="scientific">Aeromicrobium fastidiosum</name>
    <dbReference type="NCBI Taxonomy" id="52699"/>
    <lineage>
        <taxon>Bacteria</taxon>
        <taxon>Bacillati</taxon>
        <taxon>Actinomycetota</taxon>
        <taxon>Actinomycetes</taxon>
        <taxon>Propionibacteriales</taxon>
        <taxon>Nocardioidaceae</taxon>
        <taxon>Aeromicrobium</taxon>
    </lineage>
</organism>
<feature type="region of interest" description="Disordered" evidence="1">
    <location>
        <begin position="207"/>
        <end position="248"/>
    </location>
</feature>
<dbReference type="Pfam" id="PF19136">
    <property type="entry name" value="DUF5819"/>
    <property type="match status" value="1"/>
</dbReference>
<keyword evidence="3" id="KW-1185">Reference proteome</keyword>
<evidence type="ECO:0000256" key="1">
    <source>
        <dbReference type="SAM" id="MobiDB-lite"/>
    </source>
</evidence>
<dbReference type="OrthoDB" id="9342777at2"/>
<dbReference type="Proteomes" id="UP001515100">
    <property type="component" value="Unassembled WGS sequence"/>
</dbReference>
<feature type="compositionally biased region" description="Basic and acidic residues" evidence="1">
    <location>
        <begin position="239"/>
        <end position="248"/>
    </location>
</feature>
<dbReference type="EMBL" id="SDPP02000002">
    <property type="protein sequence ID" value="KAA1378399.1"/>
    <property type="molecule type" value="Genomic_DNA"/>
</dbReference>
<gene>
    <name evidence="2" type="ORF">ESP62_008550</name>
</gene>
<dbReference type="RefSeq" id="WP_129182734.1">
    <property type="nucleotide sequence ID" value="NZ_JAGIOG010000001.1"/>
</dbReference>
<reference evidence="2" key="1">
    <citation type="submission" date="2019-09" db="EMBL/GenBank/DDBJ databases">
        <authorList>
            <person name="Li J."/>
        </authorList>
    </citation>
    <scope>NUCLEOTIDE SEQUENCE [LARGE SCALE GENOMIC DNA]</scope>
    <source>
        <strain evidence="2">NRBC 14897</strain>
    </source>
</reference>
<comment type="caution">
    <text evidence="2">The sequence shown here is derived from an EMBL/GenBank/DDBJ whole genome shotgun (WGS) entry which is preliminary data.</text>
</comment>
<evidence type="ECO:0000313" key="2">
    <source>
        <dbReference type="EMBL" id="KAA1378399.1"/>
    </source>
</evidence>
<dbReference type="InterPro" id="IPR043857">
    <property type="entry name" value="DUF5819"/>
</dbReference>
<accession>A0A641AMP1</accession>